<sequence>MMNDRKETLYRVFRTTLGIDRVDDTLSQRNCEQWDSLAHLNLIVALEEAFDLSFEPEEMGSMHSLAEVEAVLARKLGA</sequence>
<protein>
    <submittedName>
        <fullName evidence="1">Acyl carrier protein</fullName>
    </submittedName>
</protein>
<accession>K1SRB8</accession>
<reference evidence="1" key="1">
    <citation type="journal article" date="2013" name="Environ. Microbiol.">
        <title>Microbiota from the distal guts of lean and obese adolescents exhibit partial functional redundancy besides clear differences in community structure.</title>
        <authorList>
            <person name="Ferrer M."/>
            <person name="Ruiz A."/>
            <person name="Lanza F."/>
            <person name="Haange S.B."/>
            <person name="Oberbach A."/>
            <person name="Till H."/>
            <person name="Bargiela R."/>
            <person name="Campoy C."/>
            <person name="Segura M.T."/>
            <person name="Richter M."/>
            <person name="von Bergen M."/>
            <person name="Seifert J."/>
            <person name="Suarez A."/>
        </authorList>
    </citation>
    <scope>NUCLEOTIDE SEQUENCE</scope>
</reference>
<proteinExistence type="predicted"/>
<dbReference type="Gene3D" id="1.10.1200.10">
    <property type="entry name" value="ACP-like"/>
    <property type="match status" value="1"/>
</dbReference>
<evidence type="ECO:0000313" key="1">
    <source>
        <dbReference type="EMBL" id="EKC60088.1"/>
    </source>
</evidence>
<dbReference type="SUPFAM" id="SSF47336">
    <property type="entry name" value="ACP-like"/>
    <property type="match status" value="1"/>
</dbReference>
<comment type="caution">
    <text evidence="1">The sequence shown here is derived from an EMBL/GenBank/DDBJ whole genome shotgun (WGS) entry which is preliminary data.</text>
</comment>
<gene>
    <name evidence="1" type="ORF">OBE_09147</name>
</gene>
<name>K1SRB8_9ZZZZ</name>
<dbReference type="InterPro" id="IPR036736">
    <property type="entry name" value="ACP-like_sf"/>
</dbReference>
<dbReference type="EMBL" id="AJWZ01006329">
    <property type="protein sequence ID" value="EKC60088.1"/>
    <property type="molecule type" value="Genomic_DNA"/>
</dbReference>
<dbReference type="AlphaFoldDB" id="K1SRB8"/>
<organism evidence="1">
    <name type="scientific">human gut metagenome</name>
    <dbReference type="NCBI Taxonomy" id="408170"/>
    <lineage>
        <taxon>unclassified sequences</taxon>
        <taxon>metagenomes</taxon>
        <taxon>organismal metagenomes</taxon>
    </lineage>
</organism>